<evidence type="ECO:0000313" key="1">
    <source>
        <dbReference type="EMBL" id="GJB92343.1"/>
    </source>
</evidence>
<dbReference type="EMBL" id="BPOP01000022">
    <property type="protein sequence ID" value="GJB92343.1"/>
    <property type="molecule type" value="Genomic_DNA"/>
</dbReference>
<protein>
    <recommendedName>
        <fullName evidence="3">Transcriptional regulator</fullName>
    </recommendedName>
</protein>
<dbReference type="RefSeq" id="WP_203765325.1">
    <property type="nucleotide sequence ID" value="NZ_AP024404.1"/>
</dbReference>
<proteinExistence type="predicted"/>
<organism evidence="1 2">
    <name type="scientific">Aeromonas caviae</name>
    <name type="common">Aeromonas punctata</name>
    <dbReference type="NCBI Taxonomy" id="648"/>
    <lineage>
        <taxon>Bacteria</taxon>
        <taxon>Pseudomonadati</taxon>
        <taxon>Pseudomonadota</taxon>
        <taxon>Gammaproteobacteria</taxon>
        <taxon>Aeromonadales</taxon>
        <taxon>Aeromonadaceae</taxon>
        <taxon>Aeromonas</taxon>
    </lineage>
</organism>
<dbReference type="AlphaFoldDB" id="A0ABD0B985"/>
<comment type="caution">
    <text evidence="1">The sequence shown here is derived from an EMBL/GenBank/DDBJ whole genome shotgun (WGS) entry which is preliminary data.</text>
</comment>
<evidence type="ECO:0000313" key="2">
    <source>
        <dbReference type="Proteomes" id="UP000737420"/>
    </source>
</evidence>
<gene>
    <name evidence="1" type="ORF">KAM382_24040</name>
</gene>
<name>A0ABD0B985_AERCA</name>
<sequence length="87" mass="9637">MTLQQELAVLLTRYGITQARAAEFICRGSDRPCSVRAVRAWLADPSKPSARPCPEWALIALRRALGYPNPLSPAPRDLDPLHTPDTE</sequence>
<evidence type="ECO:0008006" key="3">
    <source>
        <dbReference type="Google" id="ProtNLM"/>
    </source>
</evidence>
<reference evidence="1 2" key="1">
    <citation type="submission" date="2021-07" db="EMBL/GenBank/DDBJ databases">
        <title>Draft genome sequence of carbapenem-resistant Aeromonas spp. in Japan.</title>
        <authorList>
            <person name="Maehana S."/>
            <person name="Suzuki M."/>
            <person name="Kitasato H."/>
        </authorList>
    </citation>
    <scope>NUCLEOTIDE SEQUENCE [LARGE SCALE GENOMIC DNA]</scope>
    <source>
        <strain evidence="1 2">KAM382</strain>
    </source>
</reference>
<accession>A0ABD0B985</accession>
<dbReference type="Proteomes" id="UP000737420">
    <property type="component" value="Unassembled WGS sequence"/>
</dbReference>